<dbReference type="Gene3D" id="2.30.29.30">
    <property type="entry name" value="Pleckstrin-homology domain (PH domain)/Phosphotyrosine-binding domain (PTB)"/>
    <property type="match status" value="1"/>
</dbReference>
<keyword evidence="2" id="KW-0344">Guanine-nucleotide releasing factor</keyword>
<evidence type="ECO:0000259" key="5">
    <source>
        <dbReference type="PROSITE" id="PS50219"/>
    </source>
</evidence>
<feature type="compositionally biased region" description="Polar residues" evidence="3">
    <location>
        <begin position="387"/>
        <end position="398"/>
    </location>
</feature>
<dbReference type="SMART" id="SM00049">
    <property type="entry name" value="DEP"/>
    <property type="match status" value="1"/>
</dbReference>
<feature type="region of interest" description="Disordered" evidence="3">
    <location>
        <begin position="549"/>
        <end position="568"/>
    </location>
</feature>
<protein>
    <recommendedName>
        <fullName evidence="8">CNH-domain-containing protein</fullName>
    </recommendedName>
</protein>
<comment type="caution">
    <text evidence="6">The sequence shown here is derived from an EMBL/GenBank/DDBJ whole genome shotgun (WGS) entry which is preliminary data.</text>
</comment>
<evidence type="ECO:0008006" key="8">
    <source>
        <dbReference type="Google" id="ProtNLM"/>
    </source>
</evidence>
<dbReference type="InterPro" id="IPR000219">
    <property type="entry name" value="DH_dom"/>
</dbReference>
<reference evidence="6" key="1">
    <citation type="submission" date="2020-12" db="EMBL/GenBank/DDBJ databases">
        <title>Metabolic potential, ecology and presence of endohyphal bacteria is reflected in genomic diversity of Mucoromycotina.</title>
        <authorList>
            <person name="Muszewska A."/>
            <person name="Okrasinska A."/>
            <person name="Steczkiewicz K."/>
            <person name="Drgas O."/>
            <person name="Orlowska M."/>
            <person name="Perlinska-Lenart U."/>
            <person name="Aleksandrzak-Piekarczyk T."/>
            <person name="Szatraj K."/>
            <person name="Zielenkiewicz U."/>
            <person name="Pilsyk S."/>
            <person name="Malc E."/>
            <person name="Mieczkowski P."/>
            <person name="Kruszewska J.S."/>
            <person name="Biernat P."/>
            <person name="Pawlowska J."/>
        </authorList>
    </citation>
    <scope>NUCLEOTIDE SEQUENCE</scope>
    <source>
        <strain evidence="6">WA0000067209</strain>
    </source>
</reference>
<evidence type="ECO:0000259" key="4">
    <source>
        <dbReference type="PROSITE" id="PS50010"/>
    </source>
</evidence>
<dbReference type="SUPFAM" id="SSF48065">
    <property type="entry name" value="DBL homology domain (DH-domain)"/>
    <property type="match status" value="1"/>
</dbReference>
<feature type="domain" description="DH" evidence="4">
    <location>
        <begin position="664"/>
        <end position="851"/>
    </location>
</feature>
<feature type="compositionally biased region" description="Polar residues" evidence="3">
    <location>
        <begin position="29"/>
        <end position="55"/>
    </location>
</feature>
<dbReference type="InterPro" id="IPR052233">
    <property type="entry name" value="Rho-type_GEFs"/>
</dbReference>
<dbReference type="SMART" id="SM00036">
    <property type="entry name" value="CNH"/>
    <property type="match status" value="1"/>
</dbReference>
<dbReference type="InterPro" id="IPR000591">
    <property type="entry name" value="DEP_dom"/>
</dbReference>
<dbReference type="InterPro" id="IPR011993">
    <property type="entry name" value="PH-like_dom_sf"/>
</dbReference>
<dbReference type="GO" id="GO:0035556">
    <property type="term" value="P:intracellular signal transduction"/>
    <property type="evidence" value="ECO:0007669"/>
    <property type="project" value="InterPro"/>
</dbReference>
<dbReference type="PANTHER" id="PTHR46572:SF2">
    <property type="entry name" value="RHO1 GDP-GTP EXCHANGE PROTEIN 1-RELATED"/>
    <property type="match status" value="1"/>
</dbReference>
<dbReference type="OrthoDB" id="2272012at2759"/>
<keyword evidence="1" id="KW-0597">Phosphoprotein</keyword>
<dbReference type="Gene3D" id="1.10.10.10">
    <property type="entry name" value="Winged helix-like DNA-binding domain superfamily/Winged helix DNA-binding domain"/>
    <property type="match status" value="1"/>
</dbReference>
<dbReference type="CDD" id="cd00160">
    <property type="entry name" value="RhoGEF"/>
    <property type="match status" value="1"/>
</dbReference>
<sequence>MAADGSQYPQPPPPPPPPPQQHQHPLNRIPSSPHYTSHRQAPNQNVARSTSQQQVIGRAARQSYARQKLPMRVQSLASYANNSSVGRLPQHGMSYQRSSVTSYGIPNSPPPRYELVSRPQIPTLSAPPPPRHSSYGVAAPATASSSVPTSSSAQYAASPQVGSSPSMNGRLNTKPLPPTHGQKSLANQQPVVNIQSPTINTQPLPSNQPVVNLQFTANGSAPQVNLPAAGTQPLPPTKQQLTVNSQPPQVNQAALNHQPQVTLPEIPVHIEHASPANQHSRLPARTSSIPMRQDEEEFNFRGRPSSTLIQVQPVPDDAYSPDGDEVSFADHQGEFMALGHGLGALEKPLPKVSKSESTAQADRHIEMEVEKLAIGLQDKERPRAHTRSSSVGITQQNKNETDKDYSPSSPQLKNFGERSKSFSYGTGENLATEAKQKTRHQKRSLEQRSKQPLVYGALLSQVAMEMQKRVVVGERLKDNIQYSNVFDGKEAVDKLAFVLRTSDRTLALLVGRALYAQKFFHDVNYEHRLRDSNQELYQYREHLQLPYADQQEEESDRPPESPFPDDETVALPLSAEPVDHQDVAYPNGVFTLLTKCYSPTCTKDSPCYSISCPRMAEKSREDTFYENSLSRSVSRSSLHEKETELWIESVPMEVTESVSHQERERQENIFELVYTERDFVRNLDYLQKFWIEPLITTDIIPEERREFFVQEVFWNVRDIYNVNINLCEALLERQKESHIVEQIGDILLQHVSNFEPFVVYGAHQIVAKHMFEQEKTRNSRFAEFVHETERKPESRKLELNGYLTKPTTRLGRYNLLLREILKHTPEGKPDGEVLPRVMDIIKDYLTRVNSETGKAENRFNLQQINERLSYKNPSDGIDLRLLDPERQLVMKGKLKRKGSGSESSEVQVFLFDHYLVFAKIKYMPTGEYYKVYRRPIPLELLQSNIPDSVGHKRASSILPYTRTAMSGNSIYGLKSSASEINLNHSSQSKTGGHAITFVHLGRKGAPPYTLYVPTMTQRRTWLDKISRQKEALTAKQRVFEVVTLSERQFISTNRVHHTALYDKQLVLAADHGIYVGSSKEGSTLTRILALEKATQIEIIEEFRLMFVLGDKTLWSFPLEALSTNDPAMRRGKKISANVPFFHVGSCLNRLLICVVRSNALSATTIRTLEPSSVADSKKSKSAFSRLVRGNADSLKIYKDLYLPSEASSINLLKTKMCIACAKGIEVVDMVSFEVQALLDPEDENLQFVFGRQDVKPLAIYRIQFAEYLICYNEFAFYVDQKGRRKRTDWRIDWEGTPESFALHYPYILAFEPAFIEIRNIETGAMEQLIAGNNIRCVQNNSKEDGIIHGVMDDPKTESFQFLFQLKPIPRQN</sequence>
<evidence type="ECO:0000313" key="6">
    <source>
        <dbReference type="EMBL" id="KAG2171952.1"/>
    </source>
</evidence>
<dbReference type="Proteomes" id="UP000654370">
    <property type="component" value="Unassembled WGS sequence"/>
</dbReference>
<gene>
    <name evidence="6" type="ORF">INT43_001428</name>
</gene>
<dbReference type="InterPro" id="IPR001180">
    <property type="entry name" value="CNH_dom"/>
</dbReference>
<dbReference type="SMART" id="SM00233">
    <property type="entry name" value="PH"/>
    <property type="match status" value="1"/>
</dbReference>
<dbReference type="InterPro" id="IPR036390">
    <property type="entry name" value="WH_DNA-bd_sf"/>
</dbReference>
<evidence type="ECO:0000256" key="3">
    <source>
        <dbReference type="SAM" id="MobiDB-lite"/>
    </source>
</evidence>
<feature type="compositionally biased region" description="Polar residues" evidence="3">
    <location>
        <begin position="154"/>
        <end position="171"/>
    </location>
</feature>
<dbReference type="Pfam" id="PF00610">
    <property type="entry name" value="DEP"/>
    <property type="match status" value="1"/>
</dbReference>
<dbReference type="SUPFAM" id="SSF46785">
    <property type="entry name" value="Winged helix' DNA-binding domain"/>
    <property type="match status" value="1"/>
</dbReference>
<dbReference type="InterPro" id="IPR035899">
    <property type="entry name" value="DBL_dom_sf"/>
</dbReference>
<dbReference type="InterPro" id="IPR041675">
    <property type="entry name" value="PH_5"/>
</dbReference>
<organism evidence="6 7">
    <name type="scientific">Mortierella isabellina</name>
    <name type="common">Filamentous fungus</name>
    <name type="synonym">Umbelopsis isabellina</name>
    <dbReference type="NCBI Taxonomy" id="91625"/>
    <lineage>
        <taxon>Eukaryota</taxon>
        <taxon>Fungi</taxon>
        <taxon>Fungi incertae sedis</taxon>
        <taxon>Mucoromycota</taxon>
        <taxon>Mucoromycotina</taxon>
        <taxon>Umbelopsidomycetes</taxon>
        <taxon>Umbelopsidales</taxon>
        <taxon>Umbelopsidaceae</taxon>
        <taxon>Umbelopsis</taxon>
    </lineage>
</organism>
<feature type="compositionally biased region" description="Low complexity" evidence="3">
    <location>
        <begin position="137"/>
        <end position="153"/>
    </location>
</feature>
<dbReference type="PROSITE" id="PS50010">
    <property type="entry name" value="DH_2"/>
    <property type="match status" value="1"/>
</dbReference>
<dbReference type="Pfam" id="PF00780">
    <property type="entry name" value="CNH"/>
    <property type="match status" value="1"/>
</dbReference>
<name>A0A8H7U8F9_MORIS</name>
<dbReference type="GO" id="GO:0005085">
    <property type="term" value="F:guanyl-nucleotide exchange factor activity"/>
    <property type="evidence" value="ECO:0007669"/>
    <property type="project" value="UniProtKB-KW"/>
</dbReference>
<feature type="region of interest" description="Disordered" evidence="3">
    <location>
        <begin position="1"/>
        <end position="67"/>
    </location>
</feature>
<dbReference type="Pfam" id="PF15405">
    <property type="entry name" value="PH_5"/>
    <property type="match status" value="1"/>
</dbReference>
<evidence type="ECO:0000256" key="2">
    <source>
        <dbReference type="ARBA" id="ARBA00022658"/>
    </source>
</evidence>
<feature type="compositionally biased region" description="Basic and acidic residues" evidence="3">
    <location>
        <begin position="373"/>
        <end position="383"/>
    </location>
</feature>
<dbReference type="SUPFAM" id="SSF50729">
    <property type="entry name" value="PH domain-like"/>
    <property type="match status" value="1"/>
</dbReference>
<dbReference type="PANTHER" id="PTHR46572">
    <property type="entry name" value="RHO1 GDP-GTP EXCHANGE PROTEIN 1-RELATED"/>
    <property type="match status" value="1"/>
</dbReference>
<dbReference type="Gene3D" id="1.20.900.10">
    <property type="entry name" value="Dbl homology (DH) domain"/>
    <property type="match status" value="1"/>
</dbReference>
<evidence type="ECO:0000256" key="1">
    <source>
        <dbReference type="ARBA" id="ARBA00022553"/>
    </source>
</evidence>
<feature type="domain" description="CNH" evidence="5">
    <location>
        <begin position="1052"/>
        <end position="1344"/>
    </location>
</feature>
<feature type="compositionally biased region" description="Pro residues" evidence="3">
    <location>
        <begin position="9"/>
        <end position="20"/>
    </location>
</feature>
<dbReference type="Pfam" id="PF00621">
    <property type="entry name" value="RhoGEF"/>
    <property type="match status" value="1"/>
</dbReference>
<accession>A0A8H7U8F9</accession>
<keyword evidence="7" id="KW-1185">Reference proteome</keyword>
<dbReference type="InterPro" id="IPR036388">
    <property type="entry name" value="WH-like_DNA-bd_sf"/>
</dbReference>
<feature type="region of interest" description="Disordered" evidence="3">
    <location>
        <begin position="120"/>
        <end position="185"/>
    </location>
</feature>
<dbReference type="InterPro" id="IPR001849">
    <property type="entry name" value="PH_domain"/>
</dbReference>
<dbReference type="SMART" id="SM00325">
    <property type="entry name" value="RhoGEF"/>
    <property type="match status" value="1"/>
</dbReference>
<evidence type="ECO:0000313" key="7">
    <source>
        <dbReference type="Proteomes" id="UP000654370"/>
    </source>
</evidence>
<feature type="region of interest" description="Disordered" evidence="3">
    <location>
        <begin position="373"/>
        <end position="447"/>
    </location>
</feature>
<dbReference type="PROSITE" id="PS50219">
    <property type="entry name" value="CNH"/>
    <property type="match status" value="1"/>
</dbReference>
<dbReference type="EMBL" id="JAEPQZ010000018">
    <property type="protein sequence ID" value="KAG2171952.1"/>
    <property type="molecule type" value="Genomic_DNA"/>
</dbReference>
<proteinExistence type="predicted"/>